<accession>A0A1L7D634</accession>
<protein>
    <recommendedName>
        <fullName evidence="7">Type II secretion system protein GspF domain-containing protein</fullName>
    </recommendedName>
</protein>
<feature type="transmembrane region" description="Helical" evidence="6">
    <location>
        <begin position="197"/>
        <end position="221"/>
    </location>
</feature>
<evidence type="ECO:0000313" key="8">
    <source>
        <dbReference type="EMBL" id="APT93580.1"/>
    </source>
</evidence>
<dbReference type="PANTHER" id="PTHR35007">
    <property type="entry name" value="INTEGRAL MEMBRANE PROTEIN-RELATED"/>
    <property type="match status" value="1"/>
</dbReference>
<sequence length="258" mass="26383">MTNTLSLLLAAAALLVRDTGHLRRRTPSSPFLFLALCAVVFVVTLAFLRIGRVSVLVAAAIAGLCAAKVWQRERAHRAAQKRNNILAGYLGILTAELRAGATFPTALAHAADSLPTHASEELRLHLRAAAHLAAADGEVDLAFGRAGLPSLAATVRLARHHGISLAPLVGQVQTRLDTADAHSRTTAASLQGPRATALVLSCLPLLGLAMGSAMGAHPVAFLTGGGVGGWLLVAGTALAGGGFVWSQAIIARAAGASS</sequence>
<keyword evidence="3 6" id="KW-0812">Transmembrane</keyword>
<gene>
    <name evidence="8" type="ORF">CPHO_01180</name>
</gene>
<evidence type="ECO:0000313" key="9">
    <source>
        <dbReference type="Proteomes" id="UP000185491"/>
    </source>
</evidence>
<dbReference type="GO" id="GO:0005886">
    <property type="term" value="C:plasma membrane"/>
    <property type="evidence" value="ECO:0007669"/>
    <property type="project" value="UniProtKB-SubCell"/>
</dbReference>
<dbReference type="STRING" id="161895.CPHO_01180"/>
<keyword evidence="4 6" id="KW-1133">Transmembrane helix</keyword>
<keyword evidence="5 6" id="KW-0472">Membrane</keyword>
<name>A0A1L7D634_9CORY</name>
<dbReference type="Proteomes" id="UP000185491">
    <property type="component" value="Chromosome"/>
</dbReference>
<dbReference type="EMBL" id="CP009249">
    <property type="protein sequence ID" value="APT93580.1"/>
    <property type="molecule type" value="Genomic_DNA"/>
</dbReference>
<evidence type="ECO:0000256" key="1">
    <source>
        <dbReference type="ARBA" id="ARBA00004651"/>
    </source>
</evidence>
<organism evidence="8 9">
    <name type="scientific">Corynebacterium phocae</name>
    <dbReference type="NCBI Taxonomy" id="161895"/>
    <lineage>
        <taxon>Bacteria</taxon>
        <taxon>Bacillati</taxon>
        <taxon>Actinomycetota</taxon>
        <taxon>Actinomycetes</taxon>
        <taxon>Mycobacteriales</taxon>
        <taxon>Corynebacteriaceae</taxon>
        <taxon>Corynebacterium</taxon>
    </lineage>
</organism>
<feature type="transmembrane region" description="Helical" evidence="6">
    <location>
        <begin position="227"/>
        <end position="250"/>
    </location>
</feature>
<dbReference type="PANTHER" id="PTHR35007:SF4">
    <property type="entry name" value="CONSERVED TRANSMEMBRANE PROTEIN-RELATED"/>
    <property type="match status" value="1"/>
</dbReference>
<evidence type="ECO:0000256" key="5">
    <source>
        <dbReference type="ARBA" id="ARBA00023136"/>
    </source>
</evidence>
<comment type="subcellular location">
    <subcellularLocation>
        <location evidence="1">Cell membrane</location>
        <topology evidence="1">Multi-pass membrane protein</topology>
    </subcellularLocation>
</comment>
<feature type="domain" description="Type II secretion system protein GspF" evidence="7">
    <location>
        <begin position="93"/>
        <end position="211"/>
    </location>
</feature>
<evidence type="ECO:0000256" key="2">
    <source>
        <dbReference type="ARBA" id="ARBA00022475"/>
    </source>
</evidence>
<dbReference type="KEGG" id="cpho:CPHO_01180"/>
<keyword evidence="2" id="KW-1003">Cell membrane</keyword>
<evidence type="ECO:0000256" key="6">
    <source>
        <dbReference type="SAM" id="Phobius"/>
    </source>
</evidence>
<evidence type="ECO:0000259" key="7">
    <source>
        <dbReference type="Pfam" id="PF00482"/>
    </source>
</evidence>
<proteinExistence type="predicted"/>
<reference evidence="8 9" key="1">
    <citation type="submission" date="2014-08" db="EMBL/GenBank/DDBJ databases">
        <title>Complete genome sequence of Corynebacterium phocae M408/89/1(T)(=DSM 44612(T)), isolated from the common seal (Phoca vitulina).</title>
        <authorList>
            <person name="Ruckert C."/>
            <person name="Albersmeier A."/>
            <person name="Winkler A."/>
            <person name="Kalinowski J."/>
        </authorList>
    </citation>
    <scope>NUCLEOTIDE SEQUENCE [LARGE SCALE GENOMIC DNA]</scope>
    <source>
        <strain evidence="8 9">M408/89/1</strain>
    </source>
</reference>
<evidence type="ECO:0000256" key="3">
    <source>
        <dbReference type="ARBA" id="ARBA00022692"/>
    </source>
</evidence>
<keyword evidence="9" id="KW-1185">Reference proteome</keyword>
<dbReference type="AlphaFoldDB" id="A0A1L7D634"/>
<evidence type="ECO:0000256" key="4">
    <source>
        <dbReference type="ARBA" id="ARBA00022989"/>
    </source>
</evidence>
<dbReference type="InterPro" id="IPR018076">
    <property type="entry name" value="T2SS_GspF_dom"/>
</dbReference>
<dbReference type="Pfam" id="PF00482">
    <property type="entry name" value="T2SSF"/>
    <property type="match status" value="1"/>
</dbReference>
<feature type="transmembrane region" description="Helical" evidence="6">
    <location>
        <begin position="29"/>
        <end position="48"/>
    </location>
</feature>